<evidence type="ECO:0000313" key="3">
    <source>
        <dbReference type="EMBL" id="KAL0850458.1"/>
    </source>
</evidence>
<evidence type="ECO:0000313" key="4">
    <source>
        <dbReference type="Proteomes" id="UP001549921"/>
    </source>
</evidence>
<evidence type="ECO:0000256" key="2">
    <source>
        <dbReference type="SAM" id="MobiDB-lite"/>
    </source>
</evidence>
<dbReference type="Proteomes" id="UP001549921">
    <property type="component" value="Unassembled WGS sequence"/>
</dbReference>
<dbReference type="EMBL" id="JBEDNZ010000003">
    <property type="protein sequence ID" value="KAL0850457.1"/>
    <property type="molecule type" value="Genomic_DNA"/>
</dbReference>
<protein>
    <recommendedName>
        <fullName evidence="5">FAR1 domain-containing protein</fullName>
    </recommendedName>
</protein>
<feature type="compositionally biased region" description="Low complexity" evidence="2">
    <location>
        <begin position="659"/>
        <end position="668"/>
    </location>
</feature>
<sequence>MNTTHEHGQSFQCRVTSEAVTKNKSSPEIVFEELENVDSSQLESLQPKQKILIQRVFHQPTKDVVEQKLDYIVAKSDEEITKHVFGGLFKNKYYPYQPENYCLKHDQNLFEHYDETLLKIGDKFDSLQTFRLYIDSNAKHWKYYLKCADSHRGNGKSTFVYRCVFAGSRLQYFNAKGLRKRTAKVPKSNCPCRVILKAVPENADTLTVIYVCNHHDHPLTDEYFYKLQHGRRIHPSVKEEIMDLLSLDVDREVIKKYCESLTGYKMDSLYFINLFTYMKKNNIERQFTLEKLKEISRKVERIKEELGIADVNGEEEIVDNDLGSSDKASQIQEAINVLRSVTAPKKPPPKPKPPRNPKAIGRKRPKIMKNQSDEELYMTPPVNNVSRLEARLQELTYDHETLQSIKHLQDSVRGEADDGSLLNSMDPWNRINRIKRTKNTQKLILPDVEPKLEPQTVVIENTQNIDAFEENQEIVYENEVTVMETPVENYNEILVYENQDENNGTDIVDPQVEVRYCVQYEDDTMIEGQPDQQYILMEELENVPEVRIQATDLATVSIVSKNEDTKDDTAVKQEQILNEIVNETPETPNVENDDRFGDEVQTVKIGSENITVLGDADGTLDLETDTVYEVIKTNDKKIMPCREVVRSVILNIPSKSKKSTTSSDATPDSPKRRSDAVNNRLIQSLINEEDLDGLEDDEYYMVVVNDHDDENSQSDDTGHLGGEFYNLIKKEYDYESVEESEPIITKEENLSESGVQCVNKKVQCSFVSAKDIEREVKAIKRLKRMRQSLERDVKRLVATKDELVKKVMKARRLKRPFKDYD</sequence>
<evidence type="ECO:0000256" key="1">
    <source>
        <dbReference type="SAM" id="Coils"/>
    </source>
</evidence>
<organism evidence="3 4">
    <name type="scientific">Loxostege sticticalis</name>
    <name type="common">Beet webworm moth</name>
    <dbReference type="NCBI Taxonomy" id="481309"/>
    <lineage>
        <taxon>Eukaryota</taxon>
        <taxon>Metazoa</taxon>
        <taxon>Ecdysozoa</taxon>
        <taxon>Arthropoda</taxon>
        <taxon>Hexapoda</taxon>
        <taxon>Insecta</taxon>
        <taxon>Pterygota</taxon>
        <taxon>Neoptera</taxon>
        <taxon>Endopterygota</taxon>
        <taxon>Lepidoptera</taxon>
        <taxon>Glossata</taxon>
        <taxon>Ditrysia</taxon>
        <taxon>Pyraloidea</taxon>
        <taxon>Crambidae</taxon>
        <taxon>Pyraustinae</taxon>
        <taxon>Loxostege</taxon>
    </lineage>
</organism>
<feature type="region of interest" description="Disordered" evidence="2">
    <location>
        <begin position="339"/>
        <end position="372"/>
    </location>
</feature>
<feature type="region of interest" description="Disordered" evidence="2">
    <location>
        <begin position="655"/>
        <end position="678"/>
    </location>
</feature>
<proteinExistence type="predicted"/>
<accession>A0ABD0TM73</accession>
<feature type="coiled-coil region" evidence="1">
    <location>
        <begin position="772"/>
        <end position="806"/>
    </location>
</feature>
<gene>
    <name evidence="3" type="ORF">ABMA28_012257</name>
</gene>
<keyword evidence="1" id="KW-0175">Coiled coil</keyword>
<evidence type="ECO:0008006" key="5">
    <source>
        <dbReference type="Google" id="ProtNLM"/>
    </source>
</evidence>
<feature type="compositionally biased region" description="Basic residues" evidence="2">
    <location>
        <begin position="347"/>
        <end position="367"/>
    </location>
</feature>
<name>A0ABD0TM73_LOXSC</name>
<reference evidence="3 4" key="1">
    <citation type="submission" date="2024-06" db="EMBL/GenBank/DDBJ databases">
        <title>A chromosome-level genome assembly of beet webworm, Loxostege sticticalis.</title>
        <authorList>
            <person name="Zhang Y."/>
        </authorList>
    </citation>
    <scope>NUCLEOTIDE SEQUENCE [LARGE SCALE GENOMIC DNA]</scope>
    <source>
        <strain evidence="3">AQ028</strain>
        <tissue evidence="3">Male pupae</tissue>
    </source>
</reference>
<dbReference type="AlphaFoldDB" id="A0ABD0TM73"/>
<dbReference type="EMBL" id="JBEDNZ010000003">
    <property type="protein sequence ID" value="KAL0850458.1"/>
    <property type="molecule type" value="Genomic_DNA"/>
</dbReference>
<comment type="caution">
    <text evidence="3">The sequence shown here is derived from an EMBL/GenBank/DDBJ whole genome shotgun (WGS) entry which is preliminary data.</text>
</comment>